<dbReference type="EMBL" id="MN739551">
    <property type="protein sequence ID" value="QHT12807.1"/>
    <property type="molecule type" value="Genomic_DNA"/>
</dbReference>
<accession>A0A6C0D8H2</accession>
<protein>
    <submittedName>
        <fullName evidence="1">Uncharacterized protein</fullName>
    </submittedName>
</protein>
<dbReference type="AlphaFoldDB" id="A0A6C0D8H2"/>
<name>A0A6C0D8H2_9ZZZZ</name>
<organism evidence="1">
    <name type="scientific">viral metagenome</name>
    <dbReference type="NCBI Taxonomy" id="1070528"/>
    <lineage>
        <taxon>unclassified sequences</taxon>
        <taxon>metagenomes</taxon>
        <taxon>organismal metagenomes</taxon>
    </lineage>
</organism>
<sequence length="119" mass="13866">MEETTKSVGISLGWNCHSAVWGVNNNIREKKENGYNTCPFDMMITNYPGIVECIKNDFKHLYDENYLELVYANDNESTIINTKYRFGFNHESPGHADLYLIENWPSGKNHFVSNNYENF</sequence>
<proteinExistence type="predicted"/>
<reference evidence="1" key="1">
    <citation type="journal article" date="2020" name="Nature">
        <title>Giant virus diversity and host interactions through global metagenomics.</title>
        <authorList>
            <person name="Schulz F."/>
            <person name="Roux S."/>
            <person name="Paez-Espino D."/>
            <person name="Jungbluth S."/>
            <person name="Walsh D.A."/>
            <person name="Denef V.J."/>
            <person name="McMahon K.D."/>
            <person name="Konstantinidis K.T."/>
            <person name="Eloe-Fadrosh E.A."/>
            <person name="Kyrpides N.C."/>
            <person name="Woyke T."/>
        </authorList>
    </citation>
    <scope>NUCLEOTIDE SEQUENCE</scope>
    <source>
        <strain evidence="1">GVMAG-M-3300023174-130</strain>
    </source>
</reference>
<evidence type="ECO:0000313" key="1">
    <source>
        <dbReference type="EMBL" id="QHT12807.1"/>
    </source>
</evidence>